<dbReference type="PANTHER" id="PTHR32119:SF2">
    <property type="entry name" value="OROTIDINE 5'-PHOSPHATE DECARBOXYLASE"/>
    <property type="match status" value="1"/>
</dbReference>
<dbReference type="RefSeq" id="WP_364592274.1">
    <property type="nucleotide sequence ID" value="NZ_JBFAQK010000013.1"/>
</dbReference>
<dbReference type="CDD" id="cd04725">
    <property type="entry name" value="OMP_decarboxylase_like"/>
    <property type="match status" value="1"/>
</dbReference>
<comment type="caution">
    <text evidence="6">Lacks conserved residue(s) required for the propagation of feature annotation.</text>
</comment>
<organism evidence="8 9">
    <name type="scientific">Streptomyces kurssanovii</name>
    <dbReference type="NCBI Taxonomy" id="67312"/>
    <lineage>
        <taxon>Bacteria</taxon>
        <taxon>Bacillati</taxon>
        <taxon>Actinomycetota</taxon>
        <taxon>Actinomycetes</taxon>
        <taxon>Kitasatosporales</taxon>
        <taxon>Streptomycetaceae</taxon>
        <taxon>Streptomyces</taxon>
    </lineage>
</organism>
<comment type="catalytic activity">
    <reaction evidence="6">
        <text>orotidine 5'-phosphate + H(+) = UMP + CO2</text>
        <dbReference type="Rhea" id="RHEA:11596"/>
        <dbReference type="ChEBI" id="CHEBI:15378"/>
        <dbReference type="ChEBI" id="CHEBI:16526"/>
        <dbReference type="ChEBI" id="CHEBI:57538"/>
        <dbReference type="ChEBI" id="CHEBI:57865"/>
        <dbReference type="EC" id="4.1.1.23"/>
    </reaction>
</comment>
<evidence type="ECO:0000313" key="8">
    <source>
        <dbReference type="EMBL" id="MEV4681623.1"/>
    </source>
</evidence>
<feature type="binding site" evidence="6">
    <location>
        <position position="209"/>
    </location>
    <ligand>
        <name>substrate</name>
    </ligand>
</feature>
<feature type="domain" description="Orotidine 5'-phosphate decarboxylase" evidence="7">
    <location>
        <begin position="6"/>
        <end position="225"/>
    </location>
</feature>
<keyword evidence="9" id="KW-1185">Reference proteome</keyword>
<evidence type="ECO:0000256" key="2">
    <source>
        <dbReference type="ARBA" id="ARBA00004861"/>
    </source>
</evidence>
<protein>
    <recommendedName>
        <fullName evidence="6">Orotidine 5'-phosphate decarboxylase</fullName>
        <ecNumber evidence="6">4.1.1.23</ecNumber>
    </recommendedName>
    <alternativeName>
        <fullName evidence="6">OMP decarboxylase</fullName>
        <shortName evidence="6">OMPDCase</shortName>
        <shortName evidence="6">OMPdecase</shortName>
    </alternativeName>
</protein>
<dbReference type="InterPro" id="IPR014732">
    <property type="entry name" value="OMPdecase"/>
</dbReference>
<dbReference type="SMART" id="SM00934">
    <property type="entry name" value="OMPdecase"/>
    <property type="match status" value="1"/>
</dbReference>
<dbReference type="InterPro" id="IPR047596">
    <property type="entry name" value="OMPdecase_bac"/>
</dbReference>
<evidence type="ECO:0000256" key="1">
    <source>
        <dbReference type="ARBA" id="ARBA00002356"/>
    </source>
</evidence>
<comment type="pathway">
    <text evidence="2 6">Pyrimidine metabolism; UMP biosynthesis via de novo pathway; UMP from orotate: step 2/2.</text>
</comment>
<proteinExistence type="inferred from homology"/>
<dbReference type="EMBL" id="JBFAQK010000013">
    <property type="protein sequence ID" value="MEV4681623.1"/>
    <property type="molecule type" value="Genomic_DNA"/>
</dbReference>
<evidence type="ECO:0000259" key="7">
    <source>
        <dbReference type="SMART" id="SM00934"/>
    </source>
</evidence>
<dbReference type="InterPro" id="IPR013785">
    <property type="entry name" value="Aldolase_TIM"/>
</dbReference>
<dbReference type="NCBIfam" id="TIGR01740">
    <property type="entry name" value="pyrF"/>
    <property type="match status" value="1"/>
</dbReference>
<dbReference type="InterPro" id="IPR011060">
    <property type="entry name" value="RibuloseP-bd_barrel"/>
</dbReference>
<keyword evidence="4 6" id="KW-0665">Pyrimidine biosynthesis</keyword>
<feature type="active site" description="Proton donor" evidence="6">
    <location>
        <position position="63"/>
    </location>
</feature>
<feature type="binding site" evidence="6">
    <location>
        <position position="210"/>
    </location>
    <ligand>
        <name>substrate</name>
    </ligand>
</feature>
<feature type="binding site" evidence="6">
    <location>
        <position position="119"/>
    </location>
    <ligand>
        <name>substrate</name>
    </ligand>
</feature>
<comment type="subunit">
    <text evidence="6">Homodimer.</text>
</comment>
<gene>
    <name evidence="6 8" type="primary">pyrF</name>
    <name evidence="8" type="ORF">AB0K36_12695</name>
</gene>
<feature type="binding site" evidence="6">
    <location>
        <position position="12"/>
    </location>
    <ligand>
        <name>substrate</name>
    </ligand>
</feature>
<keyword evidence="3 6" id="KW-0210">Decarboxylase</keyword>
<evidence type="ECO:0000313" key="9">
    <source>
        <dbReference type="Proteomes" id="UP001552521"/>
    </source>
</evidence>
<dbReference type="Pfam" id="PF00215">
    <property type="entry name" value="OMPdecase"/>
    <property type="match status" value="1"/>
</dbReference>
<sequence>MEPSSRIIVALDCDNRAAADEIVSRLGDECRFYKVGLELLTAAGPDVVKRLVAQGKQVFLDLKLFEIPNSVAGAVRAAGALGVSMVTVHSMGGVGIMRAAVDAARGFPGLRVLALTVVTSMTDADLADIGVDDAAQQQVLRLARLADKAGCHGVIASPQDVAVLRSVLGAGALIVTPGVALPGESPAEHARPDTPRAAVAGGASHVVVGRTVTRATDPAAAFRDVRADIAS</sequence>
<comment type="caution">
    <text evidence="8">The sequence shown here is derived from an EMBL/GenBank/DDBJ whole genome shotgun (WGS) entry which is preliminary data.</text>
</comment>
<evidence type="ECO:0000256" key="3">
    <source>
        <dbReference type="ARBA" id="ARBA00022793"/>
    </source>
</evidence>
<dbReference type="HAMAP" id="MF_01200_B">
    <property type="entry name" value="OMPdecase_type1_B"/>
    <property type="match status" value="1"/>
</dbReference>
<dbReference type="Proteomes" id="UP001552521">
    <property type="component" value="Unassembled WGS sequence"/>
</dbReference>
<evidence type="ECO:0000256" key="4">
    <source>
        <dbReference type="ARBA" id="ARBA00022975"/>
    </source>
</evidence>
<dbReference type="NCBIfam" id="NF001273">
    <property type="entry name" value="PRK00230.1"/>
    <property type="match status" value="1"/>
</dbReference>
<keyword evidence="5 6" id="KW-0456">Lyase</keyword>
<comment type="similarity">
    <text evidence="6">Belongs to the OMP decarboxylase family. Type 1 subfamily.</text>
</comment>
<comment type="function">
    <text evidence="1 6">Catalyzes the decarboxylation of orotidine 5'-monophosphate (OMP) to uridine 5'-monophosphate (UMP).</text>
</comment>
<dbReference type="Gene3D" id="3.20.20.70">
    <property type="entry name" value="Aldolase class I"/>
    <property type="match status" value="1"/>
</dbReference>
<reference evidence="8 9" key="1">
    <citation type="submission" date="2024-06" db="EMBL/GenBank/DDBJ databases">
        <title>The Natural Products Discovery Center: Release of the First 8490 Sequenced Strains for Exploring Actinobacteria Biosynthetic Diversity.</title>
        <authorList>
            <person name="Kalkreuter E."/>
            <person name="Kautsar S.A."/>
            <person name="Yang D."/>
            <person name="Bader C.D."/>
            <person name="Teijaro C.N."/>
            <person name="Fluegel L."/>
            <person name="Davis C.M."/>
            <person name="Simpson J.R."/>
            <person name="Lauterbach L."/>
            <person name="Steele A.D."/>
            <person name="Gui C."/>
            <person name="Meng S."/>
            <person name="Li G."/>
            <person name="Viehrig K."/>
            <person name="Ye F."/>
            <person name="Su P."/>
            <person name="Kiefer A.F."/>
            <person name="Nichols A."/>
            <person name="Cepeda A.J."/>
            <person name="Yan W."/>
            <person name="Fan B."/>
            <person name="Jiang Y."/>
            <person name="Adhikari A."/>
            <person name="Zheng C.-J."/>
            <person name="Schuster L."/>
            <person name="Cowan T.M."/>
            <person name="Smanski M.J."/>
            <person name="Chevrette M.G."/>
            <person name="De Carvalho L.P.S."/>
            <person name="Shen B."/>
        </authorList>
    </citation>
    <scope>NUCLEOTIDE SEQUENCE [LARGE SCALE GENOMIC DNA]</scope>
    <source>
        <strain evidence="8 9">NPDC049344</strain>
    </source>
</reference>
<name>A0ABV3HSQ2_9ACTN</name>
<feature type="binding site" evidence="6">
    <location>
        <position position="34"/>
    </location>
    <ligand>
        <name>substrate</name>
    </ligand>
</feature>
<dbReference type="EC" id="4.1.1.23" evidence="6"/>
<evidence type="ECO:0000256" key="5">
    <source>
        <dbReference type="ARBA" id="ARBA00023239"/>
    </source>
</evidence>
<dbReference type="PANTHER" id="PTHR32119">
    <property type="entry name" value="OROTIDINE 5'-PHOSPHATE DECARBOXYLASE"/>
    <property type="match status" value="1"/>
</dbReference>
<dbReference type="SUPFAM" id="SSF51366">
    <property type="entry name" value="Ribulose-phoshate binding barrel"/>
    <property type="match status" value="1"/>
</dbReference>
<accession>A0ABV3HSQ2</accession>
<dbReference type="InterPro" id="IPR001754">
    <property type="entry name" value="OMPdeCOase_dom"/>
</dbReference>
<evidence type="ECO:0000256" key="6">
    <source>
        <dbReference type="HAMAP-Rule" id="MF_01200"/>
    </source>
</evidence>
<dbReference type="GO" id="GO:0004590">
    <property type="term" value="F:orotidine-5'-phosphate decarboxylase activity"/>
    <property type="evidence" value="ECO:0007669"/>
    <property type="project" value="UniProtKB-EC"/>
</dbReference>